<evidence type="ECO:0000313" key="3">
    <source>
        <dbReference type="EMBL" id="POM78749.1"/>
    </source>
</evidence>
<dbReference type="InterPro" id="IPR004045">
    <property type="entry name" value="Glutathione_S-Trfase_N"/>
</dbReference>
<dbReference type="InterPro" id="IPR036282">
    <property type="entry name" value="Glutathione-S-Trfase_C_sf"/>
</dbReference>
<dbReference type="Proteomes" id="UP000237271">
    <property type="component" value="Unassembled WGS sequence"/>
</dbReference>
<dbReference type="PANTHER" id="PTHR11571">
    <property type="entry name" value="GLUTATHIONE S-TRANSFERASE"/>
    <property type="match status" value="1"/>
</dbReference>
<organism evidence="3 4">
    <name type="scientific">Phytophthora palmivora</name>
    <dbReference type="NCBI Taxonomy" id="4796"/>
    <lineage>
        <taxon>Eukaryota</taxon>
        <taxon>Sar</taxon>
        <taxon>Stramenopiles</taxon>
        <taxon>Oomycota</taxon>
        <taxon>Peronosporomycetes</taxon>
        <taxon>Peronosporales</taxon>
        <taxon>Peronosporaceae</taxon>
        <taxon>Phytophthora</taxon>
    </lineage>
</organism>
<dbReference type="InterPro" id="IPR010987">
    <property type="entry name" value="Glutathione-S-Trfase_C-like"/>
</dbReference>
<dbReference type="PANTHER" id="PTHR11571:SF252">
    <property type="entry name" value="GLUTATHIONE S-TRANSFERASE"/>
    <property type="match status" value="1"/>
</dbReference>
<name>A0A2P4YLX3_9STRA</name>
<protein>
    <submittedName>
        <fullName evidence="3">Glutathione S-transferase</fullName>
    </submittedName>
</protein>
<proteinExistence type="predicted"/>
<dbReference type="SFLD" id="SFLDG00363">
    <property type="entry name" value="AMPS_(cytGST):_Alpha-__Mu-__Pi"/>
    <property type="match status" value="2"/>
</dbReference>
<dbReference type="SFLD" id="SFLDS00019">
    <property type="entry name" value="Glutathione_Transferase_(cytos"/>
    <property type="match status" value="2"/>
</dbReference>
<dbReference type="InterPro" id="IPR050213">
    <property type="entry name" value="GST_superfamily"/>
</dbReference>
<dbReference type="InterPro" id="IPR004046">
    <property type="entry name" value="GST_C"/>
</dbReference>
<dbReference type="SFLD" id="SFLDG01205">
    <property type="entry name" value="AMPS.1"/>
    <property type="match status" value="2"/>
</dbReference>
<comment type="caution">
    <text evidence="3">The sequence shown here is derived from an EMBL/GenBank/DDBJ whole genome shotgun (WGS) entry which is preliminary data.</text>
</comment>
<dbReference type="PROSITE" id="PS50404">
    <property type="entry name" value="GST_NTER"/>
    <property type="match status" value="2"/>
</dbReference>
<reference evidence="3 4" key="1">
    <citation type="journal article" date="2017" name="Genome Biol. Evol.">
        <title>Phytophthora megakarya and P. palmivora, closely related causal agents of cacao black pod rot, underwent increases in genome sizes and gene numbers by different mechanisms.</title>
        <authorList>
            <person name="Ali S.S."/>
            <person name="Shao J."/>
            <person name="Lary D.J."/>
            <person name="Kronmiller B."/>
            <person name="Shen D."/>
            <person name="Strem M.D."/>
            <person name="Amoako-Attah I."/>
            <person name="Akrofi A.Y."/>
            <person name="Begoude B.A."/>
            <person name="Ten Hoopen G.M."/>
            <person name="Coulibaly K."/>
            <person name="Kebe B.I."/>
            <person name="Melnick R.L."/>
            <person name="Guiltinan M.J."/>
            <person name="Tyler B.M."/>
            <person name="Meinhardt L.W."/>
            <person name="Bailey B.A."/>
        </authorList>
    </citation>
    <scope>NUCLEOTIDE SEQUENCE [LARGE SCALE GENOMIC DNA]</scope>
    <source>
        <strain evidence="4">sbr112.9</strain>
    </source>
</reference>
<dbReference type="AlphaFoldDB" id="A0A2P4YLX3"/>
<evidence type="ECO:0000259" key="1">
    <source>
        <dbReference type="PROSITE" id="PS50404"/>
    </source>
</evidence>
<dbReference type="SUPFAM" id="SSF47616">
    <property type="entry name" value="GST C-terminal domain-like"/>
    <property type="match status" value="2"/>
</dbReference>
<sequence>MSSFPSIKLTYFAAAGRAEALRLAFYLGGVPFEDKRINHAQFGALKESLPLGQVPILEVDGEVFTQSHAILRYAGRLGGLYPVSAPYLALKIDEVLNGLCEIEEKMGPAFRETDIEKKKAMREELATVTLPRYAGLFEARLEKMKQIPAFQSDDVYIHEVAIYAFVKALRAGYIDYIPTTVLDGYKLLNEAHDKIANHPKVKEWYTLQHNAPKIKLTYMPHPGRGEPIRLAFFIGDVEFEDERITREELLKRKPSLPFNQLPVLEVDGDVIAQSLAILRYAGTLSGLYPMTDPVAAYRIDELFAIIDDMFNFPLWGASYREKDTEKQLAMRAELSTGIVAKTLGFLEKRIITNKGPYAAGATLTVADLAIYGMVLNFKSGVPGFSTTIADSYTNLQRVFKQVAEHPKVLEWNAAHNQ</sequence>
<dbReference type="Gene3D" id="1.20.1050.10">
    <property type="match status" value="2"/>
</dbReference>
<gene>
    <name evidence="3" type="ORF">PHPALM_3685</name>
</gene>
<feature type="domain" description="GST C-terminal" evidence="2">
    <location>
        <begin position="292"/>
        <end position="417"/>
    </location>
</feature>
<dbReference type="SUPFAM" id="SSF52833">
    <property type="entry name" value="Thioredoxin-like"/>
    <property type="match status" value="2"/>
</dbReference>
<dbReference type="Gene3D" id="3.40.30.10">
    <property type="entry name" value="Glutaredoxin"/>
    <property type="match status" value="2"/>
</dbReference>
<dbReference type="EMBL" id="NCKW01001918">
    <property type="protein sequence ID" value="POM78749.1"/>
    <property type="molecule type" value="Genomic_DNA"/>
</dbReference>
<evidence type="ECO:0000313" key="4">
    <source>
        <dbReference type="Proteomes" id="UP000237271"/>
    </source>
</evidence>
<dbReference type="Pfam" id="PF14497">
    <property type="entry name" value="GST_C_3"/>
    <property type="match status" value="2"/>
</dbReference>
<keyword evidence="4" id="KW-1185">Reference proteome</keyword>
<feature type="domain" description="GST N-terminal" evidence="1">
    <location>
        <begin position="5"/>
        <end position="82"/>
    </location>
</feature>
<dbReference type="CDD" id="cd03039">
    <property type="entry name" value="GST_N_Sigma_like"/>
    <property type="match status" value="2"/>
</dbReference>
<accession>A0A2P4YLX3</accession>
<feature type="domain" description="GST N-terminal" evidence="1">
    <location>
        <begin position="212"/>
        <end position="289"/>
    </location>
</feature>
<evidence type="ECO:0000259" key="2">
    <source>
        <dbReference type="PROSITE" id="PS50405"/>
    </source>
</evidence>
<dbReference type="GO" id="GO:0006749">
    <property type="term" value="P:glutathione metabolic process"/>
    <property type="evidence" value="ECO:0007669"/>
    <property type="project" value="TreeGrafter"/>
</dbReference>
<feature type="domain" description="GST C-terminal" evidence="2">
    <location>
        <begin position="85"/>
        <end position="214"/>
    </location>
</feature>
<dbReference type="Pfam" id="PF02798">
    <property type="entry name" value="GST_N"/>
    <property type="match status" value="2"/>
</dbReference>
<dbReference type="InterPro" id="IPR036249">
    <property type="entry name" value="Thioredoxin-like_sf"/>
</dbReference>
<dbReference type="PROSITE" id="PS50405">
    <property type="entry name" value="GST_CTER"/>
    <property type="match status" value="2"/>
</dbReference>
<dbReference type="OrthoDB" id="420389at2759"/>
<dbReference type="InterPro" id="IPR040079">
    <property type="entry name" value="Glutathione_S-Trfase"/>
</dbReference>
<dbReference type="GO" id="GO:0004364">
    <property type="term" value="F:glutathione transferase activity"/>
    <property type="evidence" value="ECO:0007669"/>
    <property type="project" value="TreeGrafter"/>
</dbReference>
<dbReference type="FunFam" id="1.20.1050.10:FF:000030">
    <property type="entry name" value="Glutathione S-transferase S1"/>
    <property type="match status" value="2"/>
</dbReference>